<organism evidence="1 2">
    <name type="scientific">Lentinula raphanica</name>
    <dbReference type="NCBI Taxonomy" id="153919"/>
    <lineage>
        <taxon>Eukaryota</taxon>
        <taxon>Fungi</taxon>
        <taxon>Dikarya</taxon>
        <taxon>Basidiomycota</taxon>
        <taxon>Agaricomycotina</taxon>
        <taxon>Agaricomycetes</taxon>
        <taxon>Agaricomycetidae</taxon>
        <taxon>Agaricales</taxon>
        <taxon>Marasmiineae</taxon>
        <taxon>Omphalotaceae</taxon>
        <taxon>Lentinula</taxon>
    </lineage>
</organism>
<dbReference type="Proteomes" id="UP001163846">
    <property type="component" value="Unassembled WGS sequence"/>
</dbReference>
<gene>
    <name evidence="1" type="ORF">F5878DRAFT_37026</name>
</gene>
<name>A0AA38UL64_9AGAR</name>
<dbReference type="Gene3D" id="2.60.40.640">
    <property type="match status" value="1"/>
</dbReference>
<protein>
    <recommendedName>
        <fullName evidence="3">Arrestin-like N-terminal domain-containing protein</fullName>
    </recommendedName>
</protein>
<proteinExistence type="predicted"/>
<keyword evidence="2" id="KW-1185">Reference proteome</keyword>
<reference evidence="1" key="1">
    <citation type="submission" date="2022-08" db="EMBL/GenBank/DDBJ databases">
        <authorList>
            <consortium name="DOE Joint Genome Institute"/>
            <person name="Min B."/>
            <person name="Riley R."/>
            <person name="Sierra-Patev S."/>
            <person name="Naranjo-Ortiz M."/>
            <person name="Looney B."/>
            <person name="Konkel Z."/>
            <person name="Slot J.C."/>
            <person name="Sakamoto Y."/>
            <person name="Steenwyk J.L."/>
            <person name="Rokas A."/>
            <person name="Carro J."/>
            <person name="Camarero S."/>
            <person name="Ferreira P."/>
            <person name="Molpeceres G."/>
            <person name="Ruiz-Duenas F.J."/>
            <person name="Serrano A."/>
            <person name="Henrissat B."/>
            <person name="Drula E."/>
            <person name="Hughes K.W."/>
            <person name="Mata J.L."/>
            <person name="Ishikawa N.K."/>
            <person name="Vargas-Isla R."/>
            <person name="Ushijima S."/>
            <person name="Smith C.A."/>
            <person name="Ahrendt S."/>
            <person name="Andreopoulos W."/>
            <person name="He G."/>
            <person name="Labutti K."/>
            <person name="Lipzen A."/>
            <person name="Ng V."/>
            <person name="Sandor L."/>
            <person name="Barry K."/>
            <person name="Martinez A.T."/>
            <person name="Xiao Y."/>
            <person name="Gibbons J.G."/>
            <person name="Terashima K."/>
            <person name="Hibbett D.S."/>
            <person name="Grigoriev I.V."/>
        </authorList>
    </citation>
    <scope>NUCLEOTIDE SEQUENCE</scope>
    <source>
        <strain evidence="1">TFB9207</strain>
    </source>
</reference>
<accession>A0AA38UL64</accession>
<dbReference type="EMBL" id="MU805946">
    <property type="protein sequence ID" value="KAJ3844816.1"/>
    <property type="molecule type" value="Genomic_DNA"/>
</dbReference>
<evidence type="ECO:0000313" key="2">
    <source>
        <dbReference type="Proteomes" id="UP001163846"/>
    </source>
</evidence>
<sequence>MLSKQSPAFLEGSAVNGVVKVNAESGESINTVVVSISGKILSGARQHVFFEYSQPLWSLTSDGHKSESRLQGQYDWPFSLHLPKEVTMTVGTKDVPRVDVFRLPQTFMERHARASIHYEIVARFARGLLKTDYRIIAPFVYIPIIRPEPTLPLRLEAYERNIAIPGPLADPEGWHTLAPVQIRGKLLNRLPIDVSISCRLSLALPLSYTRGSVIPLQLDIQSNDVQTLETISSPHSVICRLRRIFKFNPEENKTVDPKSRREELEHSELATWWPSIQSSSEKDTQRTLSGEMILSSDLMPTTYIGRFQLEYAVVLFPFDANSFQPESNDILTGCPVEIATALPPGPRPRIYTPQYQND</sequence>
<dbReference type="InterPro" id="IPR014752">
    <property type="entry name" value="Arrestin-like_C"/>
</dbReference>
<evidence type="ECO:0000313" key="1">
    <source>
        <dbReference type="EMBL" id="KAJ3844816.1"/>
    </source>
</evidence>
<evidence type="ECO:0008006" key="3">
    <source>
        <dbReference type="Google" id="ProtNLM"/>
    </source>
</evidence>
<dbReference type="AlphaFoldDB" id="A0AA38UL64"/>
<comment type="caution">
    <text evidence="1">The sequence shown here is derived from an EMBL/GenBank/DDBJ whole genome shotgun (WGS) entry which is preliminary data.</text>
</comment>